<evidence type="ECO:0000313" key="8">
    <source>
        <dbReference type="Proteomes" id="UP000238650"/>
    </source>
</evidence>
<feature type="domain" description="DUF5979" evidence="4">
    <location>
        <begin position="730"/>
        <end position="837"/>
    </location>
</feature>
<keyword evidence="2" id="KW-0472">Membrane</keyword>
<feature type="transmembrane region" description="Helical" evidence="2">
    <location>
        <begin position="1557"/>
        <end position="1577"/>
    </location>
</feature>
<accession>A0A2S9QKD0</accession>
<evidence type="ECO:0000259" key="5">
    <source>
        <dbReference type="Pfam" id="PF20674"/>
    </source>
</evidence>
<evidence type="ECO:0000256" key="1">
    <source>
        <dbReference type="SAM" id="MobiDB-lite"/>
    </source>
</evidence>
<dbReference type="Proteomes" id="UP000238650">
    <property type="component" value="Unassembled WGS sequence"/>
</dbReference>
<feature type="region of interest" description="Disordered" evidence="1">
    <location>
        <begin position="772"/>
        <end position="814"/>
    </location>
</feature>
<dbReference type="Pfam" id="PF20674">
    <property type="entry name" value="SpaA_3"/>
    <property type="match status" value="1"/>
</dbReference>
<evidence type="ECO:0008006" key="9">
    <source>
        <dbReference type="Google" id="ProtNLM"/>
    </source>
</evidence>
<evidence type="ECO:0000256" key="3">
    <source>
        <dbReference type="SAM" id="SignalP"/>
    </source>
</evidence>
<keyword evidence="2" id="KW-1133">Transmembrane helix</keyword>
<feature type="compositionally biased region" description="Pro residues" evidence="1">
    <location>
        <begin position="1526"/>
        <end position="1544"/>
    </location>
</feature>
<feature type="domain" description="DUF5979" evidence="4">
    <location>
        <begin position="478"/>
        <end position="597"/>
    </location>
</feature>
<feature type="domain" description="DUF5979" evidence="4">
    <location>
        <begin position="1189"/>
        <end position="1296"/>
    </location>
</feature>
<feature type="domain" description="DUF5979" evidence="4">
    <location>
        <begin position="605"/>
        <end position="725"/>
    </location>
</feature>
<protein>
    <recommendedName>
        <fullName evidence="9">Gram-positive cocci surface proteins LPxTG domain-containing protein</fullName>
    </recommendedName>
</protein>
<dbReference type="SUPFAM" id="SSF63829">
    <property type="entry name" value="Calcium-dependent phosphotriesterase"/>
    <property type="match status" value="1"/>
</dbReference>
<feature type="domain" description="DUF5979" evidence="4">
    <location>
        <begin position="1416"/>
        <end position="1517"/>
    </location>
</feature>
<feature type="signal peptide" evidence="3">
    <location>
        <begin position="1"/>
        <end position="26"/>
    </location>
</feature>
<reference evidence="6 8" key="1">
    <citation type="journal article" date="2017" name="New Microbes New Infect">
        <title>Genome sequence of 'Leucobacter massiliensis' sp. nov. isolated from human pharynx after travel to the 2014 Hajj.</title>
        <authorList>
            <person name="Leangapichart T."/>
            <person name="Gautret P."/>
            <person name="Nguyen T.T."/>
            <person name="Armstrong N."/>
            <person name="Rolain J.M."/>
        </authorList>
    </citation>
    <scope>NUCLEOTIDE SEQUENCE [LARGE SCALE GENOMIC DNA]</scope>
    <source>
        <strain evidence="6 8">122RC15</strain>
    </source>
</reference>
<evidence type="ECO:0000313" key="7">
    <source>
        <dbReference type="EMBL" id="PRI10044.1"/>
    </source>
</evidence>
<gene>
    <name evidence="6" type="ORF">B4915_14070</name>
    <name evidence="7" type="ORF">B4915_14085</name>
</gene>
<comment type="caution">
    <text evidence="6">The sequence shown here is derived from an EMBL/GenBank/DDBJ whole genome shotgun (WGS) entry which is preliminary data.</text>
</comment>
<dbReference type="EMBL" id="MWZD01000024">
    <property type="protein sequence ID" value="PRI10043.1"/>
    <property type="molecule type" value="Genomic_DNA"/>
</dbReference>
<feature type="domain" description="DUF5979" evidence="4">
    <location>
        <begin position="847"/>
        <end position="952"/>
    </location>
</feature>
<dbReference type="InterPro" id="IPR046022">
    <property type="entry name" value="DUF5979"/>
</dbReference>
<organism evidence="6 8">
    <name type="scientific">Leucobacter massiliensis</name>
    <dbReference type="NCBI Taxonomy" id="1686285"/>
    <lineage>
        <taxon>Bacteria</taxon>
        <taxon>Bacillati</taxon>
        <taxon>Actinomycetota</taxon>
        <taxon>Actinomycetes</taxon>
        <taxon>Micrococcales</taxon>
        <taxon>Microbacteriaceae</taxon>
        <taxon>Leucobacter</taxon>
    </lineage>
</organism>
<sequence length="1582" mass="162911">MLACGLLAVTGLVVTELASAPTPAQAAASDLLDCTPSSPYVYNLRSPDQTVGGQRVNRVERVNVTTGEVEVIADFSAATAPDDLVIEEQVNGLGIRRDELGRGRWLVFSTSNISDLSGTRNVYQYDLLTETLVSTRIPDEIWSADSNHTTRHGAVDLSTGMYYTATHRSNSDEFTLIAYDLDAEEVWLAGHLRTPGATGSSGDMAFDSLGNLYFIVGGQSAARQFTAPAGTLPTEPGQQIEFTLTDTGGAATDDAAPQQRPPLSRTNGVGVAFGPYGYLYETFASGFLYRVDPSSGVIVPDAAVRPQDVALVDLGPAQPGSTARGGSSTDLATCASPSTIEVRKFVNHREKDSDQFTMSVTREDGEAVGVPATTSGTENGLQQEQVGPVGILTLRGDGSTPWSYTISETGTGATDLSDYDTSYHCVDRNDSSWGPYSGSFAGSEERSFTIETPTREAGAASRAIVCTLTNADPGNPVVVKQFDDETPRAAVDDVTFSGSYRCVLESAEPAVVNEGTWTVEGSGPALLVPESGSTTDVPIGSVCEVREDALDAGVFPDDSWSWGATVFAPETPGDPASGTVTITAEDTLANTVTVTNSARQATAPLQITKSFADGAPDWVEEVAFSGAYDCAYAGLDGVRGTDDDVINTGSWSITGTGEAALDPEASALPVNSVCWITEDTPSDDELPAGAWHWIAPSYEPASDDGSSAIVTIRDAAENRATVTNSASGLSIVKAFPDGAPEWVQEITYTGSYRCETGTAQITGTWSVTGAGIAELSPGEGQPAELPPGASCSASEDTLDPGQLPDESWSWGTPAITPDSVLAGSDPAASTITVTNSVSQETPVVSLNIDKALPEGSPAWLDQLRYTGGYSCVLGDEEYTGTWAVTGAGPAVLTPGEGSSAELPVGAQCTVEEDALDPGLLPDASWTWNAPVIDPQPLELTAEGENTVTVTNGATQATTSLSIAKAFPEDAPSWLGELSYSGRYSCAIGTQLDTGSWSVTGAGAATLLPDEGSSAELPVGAACTVSEGELDPALLPNPSWAWQPPVIDPTPLVLTADGANTVTVTNSASQATTGLSVVKALPEGSPEWLQEITYSGAYACSTTGEENTGTWVVTGAGEAQLAADPGTSSELPAGSSCVVTEEPPAEGLLPNASWSWDQPLIDPVPIVLSAEGPNVVTVTNGATQATAALTVAKAFADGAPEWMEDVAYSGGYACAIGSEESSGTWSVTGSGTAVLEPSPGSVSPAAIPAGSACTVTEDALNPEDLPDELWSWAEPVVDPVPLVLAADAENVVTVTNNASRLPTAEVAIRKAFAEGSPGWMDGVAYTGGFECRFEGAVFAGSWRVTGSGDAVLAPSAEVPLGAECSVSEDAPSAEDLPDASWAWGEPEVSPDSLIVGEAASNVFTVTNSAMRVTGSLQIEKALAPGSPAWLGDITYTGSWSCTLGEETRAGSWSVTGAGSAELRPAAELPVGAVCTVAEDPLDPGELPDGTWEWEQPVIEITRITIASGAPETPVAVVNAARQSDSPAPGPGPEPPHPGPEPPHPGPGRIAETGGGDSAGLLLLLAGAGVLAGAAVLALRPRRR</sequence>
<name>A0A2S9QKD0_9MICO</name>
<keyword evidence="2" id="KW-0812">Transmembrane</keyword>
<feature type="domain" description="DUF5979" evidence="4">
    <location>
        <begin position="1075"/>
        <end position="1180"/>
    </location>
</feature>
<evidence type="ECO:0000313" key="6">
    <source>
        <dbReference type="EMBL" id="PRI10043.1"/>
    </source>
</evidence>
<dbReference type="InterPro" id="IPR048834">
    <property type="entry name" value="SpaA_pre-album"/>
</dbReference>
<proteinExistence type="predicted"/>
<evidence type="ECO:0000256" key="2">
    <source>
        <dbReference type="SAM" id="Phobius"/>
    </source>
</evidence>
<keyword evidence="8" id="KW-1185">Reference proteome</keyword>
<dbReference type="EMBL" id="MWZD01000024">
    <property type="protein sequence ID" value="PRI10044.1"/>
    <property type="molecule type" value="Genomic_DNA"/>
</dbReference>
<feature type="domain" description="DUF5979" evidence="4">
    <location>
        <begin position="961"/>
        <end position="1066"/>
    </location>
</feature>
<feature type="domain" description="DUF5979" evidence="4">
    <location>
        <begin position="1317"/>
        <end position="1407"/>
    </location>
</feature>
<feature type="chain" id="PRO_5036322622" description="Gram-positive cocci surface proteins LPxTG domain-containing protein" evidence="3">
    <location>
        <begin position="27"/>
        <end position="1582"/>
    </location>
</feature>
<feature type="domain" description="SpaA-like prealbumin fold" evidence="5">
    <location>
        <begin position="339"/>
        <end position="471"/>
    </location>
</feature>
<feature type="region of interest" description="Disordered" evidence="1">
    <location>
        <begin position="1518"/>
        <end position="1555"/>
    </location>
</feature>
<dbReference type="Pfam" id="PF19407">
    <property type="entry name" value="DUF5979"/>
    <property type="match status" value="9"/>
</dbReference>
<keyword evidence="3" id="KW-0732">Signal</keyword>
<evidence type="ECO:0000259" key="4">
    <source>
        <dbReference type="Pfam" id="PF19407"/>
    </source>
</evidence>